<dbReference type="FunFam" id="3.30.70.330:FF:000330">
    <property type="entry name" value="RNA-binding motif protein 26"/>
    <property type="match status" value="1"/>
</dbReference>
<dbReference type="InterPro" id="IPR045137">
    <property type="entry name" value="RBM26/27"/>
</dbReference>
<evidence type="ECO:0000256" key="7">
    <source>
        <dbReference type="SAM" id="Coils"/>
    </source>
</evidence>
<keyword evidence="11" id="KW-1185">Reference proteome</keyword>
<evidence type="ECO:0000256" key="1">
    <source>
        <dbReference type="ARBA" id="ARBA00022723"/>
    </source>
</evidence>
<dbReference type="InterPro" id="IPR012677">
    <property type="entry name" value="Nucleotide-bd_a/b_plait_sf"/>
</dbReference>
<name>A0A482WYX1_LAOST</name>
<feature type="compositionally biased region" description="Polar residues" evidence="8">
    <location>
        <begin position="685"/>
        <end position="698"/>
    </location>
</feature>
<dbReference type="InParanoid" id="A0A482WYX1"/>
<dbReference type="PANTHER" id="PTHR14398">
    <property type="entry name" value="RNA RECOGNITION RRM/RNP DOMAIN"/>
    <property type="match status" value="1"/>
</dbReference>
<evidence type="ECO:0000313" key="11">
    <source>
        <dbReference type="Proteomes" id="UP000291343"/>
    </source>
</evidence>
<feature type="region of interest" description="Disordered" evidence="8">
    <location>
        <begin position="95"/>
        <end position="300"/>
    </location>
</feature>
<feature type="compositionally biased region" description="Basic and acidic residues" evidence="8">
    <location>
        <begin position="120"/>
        <end position="165"/>
    </location>
</feature>
<dbReference type="AlphaFoldDB" id="A0A482WYX1"/>
<feature type="compositionally biased region" description="Polar residues" evidence="8">
    <location>
        <begin position="635"/>
        <end position="662"/>
    </location>
</feature>
<feature type="domain" description="C3H1-type" evidence="9">
    <location>
        <begin position="328"/>
        <end position="356"/>
    </location>
</feature>
<dbReference type="GO" id="GO:0003723">
    <property type="term" value="F:RNA binding"/>
    <property type="evidence" value="ECO:0007669"/>
    <property type="project" value="UniProtKB-KW"/>
</dbReference>
<evidence type="ECO:0000313" key="10">
    <source>
        <dbReference type="EMBL" id="RZF38769.1"/>
    </source>
</evidence>
<keyword evidence="2 6" id="KW-0863">Zinc-finger</keyword>
<feature type="coiled-coil region" evidence="7">
    <location>
        <begin position="809"/>
        <end position="873"/>
    </location>
</feature>
<dbReference type="InterPro" id="IPR035979">
    <property type="entry name" value="RBD_domain_sf"/>
</dbReference>
<organism evidence="10 11">
    <name type="scientific">Laodelphax striatellus</name>
    <name type="common">Small brown planthopper</name>
    <name type="synonym">Delphax striatella</name>
    <dbReference type="NCBI Taxonomy" id="195883"/>
    <lineage>
        <taxon>Eukaryota</taxon>
        <taxon>Metazoa</taxon>
        <taxon>Ecdysozoa</taxon>
        <taxon>Arthropoda</taxon>
        <taxon>Hexapoda</taxon>
        <taxon>Insecta</taxon>
        <taxon>Pterygota</taxon>
        <taxon>Neoptera</taxon>
        <taxon>Paraneoptera</taxon>
        <taxon>Hemiptera</taxon>
        <taxon>Auchenorrhyncha</taxon>
        <taxon>Fulgoroidea</taxon>
        <taxon>Delphacidae</taxon>
        <taxon>Criomorphinae</taxon>
        <taxon>Laodelphax</taxon>
    </lineage>
</organism>
<feature type="compositionally biased region" description="Basic residues" evidence="8">
    <location>
        <begin position="238"/>
        <end position="253"/>
    </location>
</feature>
<dbReference type="OrthoDB" id="443401at2759"/>
<feature type="zinc finger region" description="C3H1-type" evidence="6">
    <location>
        <begin position="328"/>
        <end position="356"/>
    </location>
</feature>
<dbReference type="CDD" id="cd12257">
    <property type="entry name" value="RRM1_RBM26_like"/>
    <property type="match status" value="1"/>
</dbReference>
<feature type="region of interest" description="Disordered" evidence="8">
    <location>
        <begin position="635"/>
        <end position="698"/>
    </location>
</feature>
<dbReference type="STRING" id="195883.A0A482WYX1"/>
<dbReference type="SMART" id="SM00360">
    <property type="entry name" value="RRM"/>
    <property type="match status" value="2"/>
</dbReference>
<reference evidence="10 11" key="1">
    <citation type="journal article" date="2017" name="Gigascience">
        <title>Genome sequence of the small brown planthopper, Laodelphax striatellus.</title>
        <authorList>
            <person name="Zhu J."/>
            <person name="Jiang F."/>
            <person name="Wang X."/>
            <person name="Yang P."/>
            <person name="Bao Y."/>
            <person name="Zhao W."/>
            <person name="Wang W."/>
            <person name="Lu H."/>
            <person name="Wang Q."/>
            <person name="Cui N."/>
            <person name="Li J."/>
            <person name="Chen X."/>
            <person name="Luo L."/>
            <person name="Yu J."/>
            <person name="Kang L."/>
            <person name="Cui F."/>
        </authorList>
    </citation>
    <scope>NUCLEOTIDE SEQUENCE [LARGE SCALE GENOMIC DNA]</scope>
    <source>
        <strain evidence="10">Lst14</strain>
    </source>
</reference>
<evidence type="ECO:0000256" key="4">
    <source>
        <dbReference type="ARBA" id="ARBA00022884"/>
    </source>
</evidence>
<dbReference type="InterPro" id="IPR000571">
    <property type="entry name" value="Znf_CCCH"/>
</dbReference>
<dbReference type="EMBL" id="QKKF02021700">
    <property type="protein sequence ID" value="RZF38769.1"/>
    <property type="molecule type" value="Genomic_DNA"/>
</dbReference>
<dbReference type="SMART" id="SM00356">
    <property type="entry name" value="ZnF_C3H1"/>
    <property type="match status" value="1"/>
</dbReference>
<dbReference type="FunCoup" id="A0A482WYX1">
    <property type="interactions" value="2439"/>
</dbReference>
<proteinExistence type="predicted"/>
<feature type="compositionally biased region" description="Basic and acidic residues" evidence="8">
    <location>
        <begin position="279"/>
        <end position="288"/>
    </location>
</feature>
<keyword evidence="5 7" id="KW-0175">Coiled coil</keyword>
<dbReference type="Pfam" id="PF14605">
    <property type="entry name" value="Nup35_RRM_2"/>
    <property type="match status" value="1"/>
</dbReference>
<accession>A0A482WYX1</accession>
<dbReference type="Proteomes" id="UP000291343">
    <property type="component" value="Unassembled WGS sequence"/>
</dbReference>
<sequence>MERRPGRRKGTSSRCDADPAALAKYVYALIKKDKPIQELRESMTNQLEVFLQKETELFIDTLFKHKQLTTQQGTRELLPIEPSAIKVEIDSIEEKELSTEPLVSTSPTVDELENGENETSFEKEQGEGFESESEKERELREMRERQRDKESKSSSSERDDYFDRRSRVRRRSSSHQRMMSGRSSRSRSRSWEQRHSRRSRSRDRLERDRSRAWRNKSPPTRRYDRERRRWSKSPIRTKTIRSRSRSRSPRSRSRSPPSKRLVPRYRNRSPPSPCSRSRSPRELRHDLSDPGTPTQDSNHADQDLLGSIYEHRVSSHIQSAVDASKSNLPSKQRCRDFDEKGYCMRGEMCRYDHGADPVVVDDVQLPQMLSKYQTNTLPLASNKTGLLNEQLSLLPSDHHMGLPRHRTPELNVGGSPSEYNPDAPSIELKVWTRPPFRGVANTRGTMRSGGMRNAFHANAPPNAQQVGYMHQRELVSVPVGNQPQPYQPQPIVVNYVETSMSQNPNKRRGTYDYRGGPRRGFGGMKAGPQQSQDNCSLEIKKIPPSLNNITHLNNHFAKFGKIVNIQVSYEGDPEGALITFQNHGEAYSAYRSSEAVLNNRFIKVFWHNSEGKQENVPPRRPSVKERLGAAVNTSPTKVLNTLQPEAIQQSEETDTNPASLRKSTIKERLGALNITSPPPKLTESVEPTKQESTAPKTSDQVLYSGSNLTKTMYINNAANSNSTTWKAETIQVTAMVNPEKKQVVNQAAVKKSLEMQAVNIAIKKKREEIRKEALKHFRKRKQELLEKQIANQKLLVERLQKGYVVPEQRLELISTIKTLQENIEKTKKEIADDVDKMSEAKPKVTLDVVKKTKEEAQRKILDAELDIFNQQQEGKDTTMLQKKVLELKMQVKTLGLISEQPAVVPPPVTTFSTRGTNSYRARRGGRFVHTTVDHRTTKLLVSGFEIDDKEEVLAHFAQYGELLDCNFDETTPSLVVTYKSRKDAENVIKKGRNFGDRLLSVTWFNAQHNSMGRRMIKKENFSFTTRKKRKMKIKIVLGDDERRKHSATYCDLK</sequence>
<evidence type="ECO:0000256" key="5">
    <source>
        <dbReference type="ARBA" id="ARBA00023054"/>
    </source>
</evidence>
<evidence type="ECO:0000256" key="8">
    <source>
        <dbReference type="SAM" id="MobiDB-lite"/>
    </source>
</evidence>
<comment type="caution">
    <text evidence="10">The sequence shown here is derived from an EMBL/GenBank/DDBJ whole genome shotgun (WGS) entry which is preliminary data.</text>
</comment>
<dbReference type="SMR" id="A0A482WYX1"/>
<dbReference type="GO" id="GO:0005634">
    <property type="term" value="C:nucleus"/>
    <property type="evidence" value="ECO:0007669"/>
    <property type="project" value="TreeGrafter"/>
</dbReference>
<evidence type="ECO:0000256" key="6">
    <source>
        <dbReference type="PROSITE-ProRule" id="PRU00723"/>
    </source>
</evidence>
<evidence type="ECO:0000256" key="3">
    <source>
        <dbReference type="ARBA" id="ARBA00022833"/>
    </source>
</evidence>
<dbReference type="Gene3D" id="3.30.70.330">
    <property type="match status" value="2"/>
</dbReference>
<keyword evidence="4" id="KW-0694">RNA-binding</keyword>
<feature type="compositionally biased region" description="Basic and acidic residues" evidence="8">
    <location>
        <begin position="202"/>
        <end position="211"/>
    </location>
</feature>
<keyword evidence="1 6" id="KW-0479">Metal-binding</keyword>
<keyword evidence="3 6" id="KW-0862">Zinc</keyword>
<evidence type="ECO:0000256" key="2">
    <source>
        <dbReference type="ARBA" id="ARBA00022771"/>
    </source>
</evidence>
<dbReference type="PANTHER" id="PTHR14398:SF0">
    <property type="entry name" value="ZINC FINGER PROTEIN SWM"/>
    <property type="match status" value="1"/>
</dbReference>
<dbReference type="GO" id="GO:0008270">
    <property type="term" value="F:zinc ion binding"/>
    <property type="evidence" value="ECO:0007669"/>
    <property type="project" value="UniProtKB-KW"/>
</dbReference>
<evidence type="ECO:0000259" key="9">
    <source>
        <dbReference type="PROSITE" id="PS50103"/>
    </source>
</evidence>
<protein>
    <recommendedName>
        <fullName evidence="9">C3H1-type domain-containing protein</fullName>
    </recommendedName>
</protein>
<dbReference type="PROSITE" id="PS50103">
    <property type="entry name" value="ZF_C3H1"/>
    <property type="match status" value="1"/>
</dbReference>
<gene>
    <name evidence="10" type="ORF">LSTR_LSTR008139</name>
</gene>
<dbReference type="InterPro" id="IPR000504">
    <property type="entry name" value="RRM_dom"/>
</dbReference>
<dbReference type="SUPFAM" id="SSF54928">
    <property type="entry name" value="RNA-binding domain, RBD"/>
    <property type="match status" value="2"/>
</dbReference>